<feature type="compositionally biased region" description="Acidic residues" evidence="1">
    <location>
        <begin position="17"/>
        <end position="42"/>
    </location>
</feature>
<comment type="caution">
    <text evidence="2">The sequence shown here is derived from an EMBL/GenBank/DDBJ whole genome shotgun (WGS) entry which is preliminary data.</text>
</comment>
<feature type="region of interest" description="Disordered" evidence="1">
    <location>
        <begin position="1"/>
        <end position="63"/>
    </location>
</feature>
<dbReference type="EMBL" id="LXQA010272852">
    <property type="protein sequence ID" value="MCI39872.1"/>
    <property type="molecule type" value="Genomic_DNA"/>
</dbReference>
<evidence type="ECO:0000313" key="2">
    <source>
        <dbReference type="EMBL" id="MCI39872.1"/>
    </source>
</evidence>
<reference evidence="2 3" key="1">
    <citation type="journal article" date="2018" name="Front. Plant Sci.">
        <title>Red Clover (Trifolium pratense) and Zigzag Clover (T. medium) - A Picture of Genomic Similarities and Differences.</title>
        <authorList>
            <person name="Dluhosova J."/>
            <person name="Istvanek J."/>
            <person name="Nedelnik J."/>
            <person name="Repkova J."/>
        </authorList>
    </citation>
    <scope>NUCLEOTIDE SEQUENCE [LARGE SCALE GENOMIC DNA]</scope>
    <source>
        <strain evidence="3">cv. 10/8</strain>
        <tissue evidence="2">Leaf</tissue>
    </source>
</reference>
<keyword evidence="3" id="KW-1185">Reference proteome</keyword>
<protein>
    <submittedName>
        <fullName evidence="2">Uncharacterized protein</fullName>
    </submittedName>
</protein>
<dbReference type="AlphaFoldDB" id="A0A392RUJ9"/>
<evidence type="ECO:0000313" key="3">
    <source>
        <dbReference type="Proteomes" id="UP000265520"/>
    </source>
</evidence>
<organism evidence="2 3">
    <name type="scientific">Trifolium medium</name>
    <dbReference type="NCBI Taxonomy" id="97028"/>
    <lineage>
        <taxon>Eukaryota</taxon>
        <taxon>Viridiplantae</taxon>
        <taxon>Streptophyta</taxon>
        <taxon>Embryophyta</taxon>
        <taxon>Tracheophyta</taxon>
        <taxon>Spermatophyta</taxon>
        <taxon>Magnoliopsida</taxon>
        <taxon>eudicotyledons</taxon>
        <taxon>Gunneridae</taxon>
        <taxon>Pentapetalae</taxon>
        <taxon>rosids</taxon>
        <taxon>fabids</taxon>
        <taxon>Fabales</taxon>
        <taxon>Fabaceae</taxon>
        <taxon>Papilionoideae</taxon>
        <taxon>50 kb inversion clade</taxon>
        <taxon>NPAAA clade</taxon>
        <taxon>Hologalegina</taxon>
        <taxon>IRL clade</taxon>
        <taxon>Trifolieae</taxon>
        <taxon>Trifolium</taxon>
    </lineage>
</organism>
<feature type="compositionally biased region" description="Basic and acidic residues" evidence="1">
    <location>
        <begin position="43"/>
        <end position="63"/>
    </location>
</feature>
<dbReference type="Proteomes" id="UP000265520">
    <property type="component" value="Unassembled WGS sequence"/>
</dbReference>
<sequence>GEVDDERSLVVPFETSDAAEEDSCGGEGENSGEDEVSGDELDVDVKRNQQHGGRSEAESERQKVRGICVCGCQKKRKEL</sequence>
<evidence type="ECO:0000256" key="1">
    <source>
        <dbReference type="SAM" id="MobiDB-lite"/>
    </source>
</evidence>
<name>A0A392RUJ9_9FABA</name>
<feature type="non-terminal residue" evidence="2">
    <location>
        <position position="1"/>
    </location>
</feature>
<accession>A0A392RUJ9</accession>
<proteinExistence type="predicted"/>